<dbReference type="RefSeq" id="WP_056970032.1">
    <property type="nucleotide sequence ID" value="NZ_AP014808.1"/>
</dbReference>
<name>A0A0D6A2B6_9LACO</name>
<protein>
    <submittedName>
        <fullName evidence="1">Uncharacterized protein</fullName>
    </submittedName>
</protein>
<evidence type="ECO:0000313" key="3">
    <source>
        <dbReference type="Proteomes" id="UP000035709"/>
    </source>
</evidence>
<dbReference type="AlphaFoldDB" id="A0A0D6A2B6"/>
<reference evidence="2 4" key="2">
    <citation type="submission" date="2019-09" db="EMBL/GenBank/DDBJ databases">
        <title>Genome sequencing of Lactobacillus acetotolerans.</title>
        <authorList>
            <person name="Kim K."/>
        </authorList>
    </citation>
    <scope>NUCLEOTIDE SEQUENCE [LARGE SCALE GENOMIC DNA]</scope>
    <source>
        <strain evidence="2 4">LA749</strain>
    </source>
</reference>
<dbReference type="EMBL" id="AP014808">
    <property type="protein sequence ID" value="BAQ56968.1"/>
    <property type="molecule type" value="Genomic_DNA"/>
</dbReference>
<dbReference type="KEGG" id="lae:LBAT_0579"/>
<dbReference type="Proteomes" id="UP000325393">
    <property type="component" value="Chromosome"/>
</dbReference>
<dbReference type="EMBL" id="CP044496">
    <property type="protein sequence ID" value="QFG51041.1"/>
    <property type="molecule type" value="Genomic_DNA"/>
</dbReference>
<reference evidence="1 3" key="1">
    <citation type="submission" date="2015-03" db="EMBL/GenBank/DDBJ databases">
        <title>Complete genome sequence of Lactobacillus acetotolerans NBRC 13120.</title>
        <authorList>
            <person name="Toh H."/>
            <person name="Morita H."/>
            <person name="Fujita N."/>
        </authorList>
    </citation>
    <scope>NUCLEOTIDE SEQUENCE [LARGE SCALE GENOMIC DNA]</scope>
    <source>
        <strain evidence="1 3">NBRC 13120</strain>
    </source>
</reference>
<keyword evidence="3" id="KW-1185">Reference proteome</keyword>
<evidence type="ECO:0000313" key="4">
    <source>
        <dbReference type="Proteomes" id="UP000325393"/>
    </source>
</evidence>
<dbReference type="Proteomes" id="UP000035709">
    <property type="component" value="Chromosome"/>
</dbReference>
<gene>
    <name evidence="2" type="ORF">LA749_03135</name>
    <name evidence="1" type="ORF">LBAT_0579</name>
</gene>
<dbReference type="GeneID" id="78211975"/>
<dbReference type="PATRIC" id="fig|1600.4.peg.592"/>
<evidence type="ECO:0000313" key="2">
    <source>
        <dbReference type="EMBL" id="QFG51041.1"/>
    </source>
</evidence>
<organism evidence="1 3">
    <name type="scientific">Lactobacillus acetotolerans</name>
    <dbReference type="NCBI Taxonomy" id="1600"/>
    <lineage>
        <taxon>Bacteria</taxon>
        <taxon>Bacillati</taxon>
        <taxon>Bacillota</taxon>
        <taxon>Bacilli</taxon>
        <taxon>Lactobacillales</taxon>
        <taxon>Lactobacillaceae</taxon>
        <taxon>Lactobacillus</taxon>
    </lineage>
</organism>
<sequence>MKTTQINNDDFLDFDEDILENFVSKNYSAKELIFKFKQMRKSIPTAFDKLSKNAEKQPVMNKKELEKEIGL</sequence>
<evidence type="ECO:0000313" key="1">
    <source>
        <dbReference type="EMBL" id="BAQ56968.1"/>
    </source>
</evidence>
<proteinExistence type="predicted"/>
<accession>A0A0D6A2B6</accession>